<sequence length="163" mass="19012">MRLDPDERIIPEPVTFRSPPPATSDVPLWAQVALGIVLGGIVLFLCWFGYQKYQEYRLAKAIEAAAQGFQQSMQRISEQSRQASIEARQRLEAENRARQQRLEERRLRLEEERIAREAQLEAGRDRAEYMKKLSDPKCQFWMDNLRSTGSDKAKVMVEYYCPD</sequence>
<keyword evidence="2" id="KW-0812">Transmembrane</keyword>
<evidence type="ECO:0000256" key="2">
    <source>
        <dbReference type="SAM" id="Phobius"/>
    </source>
</evidence>
<gene>
    <name evidence="3" type="ORF">GCM10009104_14560</name>
</gene>
<keyword evidence="2" id="KW-1133">Transmembrane helix</keyword>
<dbReference type="EMBL" id="BAAAET010000002">
    <property type="protein sequence ID" value="GAA0689246.1"/>
    <property type="molecule type" value="Genomic_DNA"/>
</dbReference>
<organism evidence="3 4">
    <name type="scientific">Marinobacterium maritimum</name>
    <dbReference type="NCBI Taxonomy" id="500162"/>
    <lineage>
        <taxon>Bacteria</taxon>
        <taxon>Pseudomonadati</taxon>
        <taxon>Pseudomonadota</taxon>
        <taxon>Gammaproteobacteria</taxon>
        <taxon>Oceanospirillales</taxon>
        <taxon>Oceanospirillaceae</taxon>
        <taxon>Marinobacterium</taxon>
    </lineage>
</organism>
<evidence type="ECO:0000256" key="1">
    <source>
        <dbReference type="SAM" id="Coils"/>
    </source>
</evidence>
<comment type="caution">
    <text evidence="3">The sequence shown here is derived from an EMBL/GenBank/DDBJ whole genome shotgun (WGS) entry which is preliminary data.</text>
</comment>
<name>A0ABP3TAW7_9GAMM</name>
<evidence type="ECO:0000313" key="3">
    <source>
        <dbReference type="EMBL" id="GAA0689246.1"/>
    </source>
</evidence>
<protein>
    <submittedName>
        <fullName evidence="3">Uncharacterized protein</fullName>
    </submittedName>
</protein>
<accession>A0ABP3TAW7</accession>
<keyword evidence="1" id="KW-0175">Coiled coil</keyword>
<proteinExistence type="predicted"/>
<dbReference type="RefSeq" id="WP_343804433.1">
    <property type="nucleotide sequence ID" value="NZ_BAAAET010000002.1"/>
</dbReference>
<keyword evidence="4" id="KW-1185">Reference proteome</keyword>
<feature type="transmembrane region" description="Helical" evidence="2">
    <location>
        <begin position="28"/>
        <end position="50"/>
    </location>
</feature>
<keyword evidence="2" id="KW-0472">Membrane</keyword>
<reference evidence="4" key="1">
    <citation type="journal article" date="2019" name="Int. J. Syst. Evol. Microbiol.">
        <title>The Global Catalogue of Microorganisms (GCM) 10K type strain sequencing project: providing services to taxonomists for standard genome sequencing and annotation.</title>
        <authorList>
            <consortium name="The Broad Institute Genomics Platform"/>
            <consortium name="The Broad Institute Genome Sequencing Center for Infectious Disease"/>
            <person name="Wu L."/>
            <person name="Ma J."/>
        </authorList>
    </citation>
    <scope>NUCLEOTIDE SEQUENCE [LARGE SCALE GENOMIC DNA]</scope>
    <source>
        <strain evidence="4">JCM 15134</strain>
    </source>
</reference>
<dbReference type="Proteomes" id="UP001499915">
    <property type="component" value="Unassembled WGS sequence"/>
</dbReference>
<feature type="coiled-coil region" evidence="1">
    <location>
        <begin position="88"/>
        <end position="119"/>
    </location>
</feature>
<evidence type="ECO:0000313" key="4">
    <source>
        <dbReference type="Proteomes" id="UP001499915"/>
    </source>
</evidence>